<evidence type="ECO:0000256" key="4">
    <source>
        <dbReference type="ARBA" id="ARBA00022605"/>
    </source>
</evidence>
<evidence type="ECO:0000259" key="13">
    <source>
        <dbReference type="Pfam" id="PF03807"/>
    </source>
</evidence>
<evidence type="ECO:0000256" key="11">
    <source>
        <dbReference type="PIRSR" id="PIRSR000193-1"/>
    </source>
</evidence>
<dbReference type="Proteomes" id="UP000003763">
    <property type="component" value="Unassembled WGS sequence"/>
</dbReference>
<dbReference type="AlphaFoldDB" id="G5HEB4"/>
<comment type="similarity">
    <text evidence="2 9 12">Belongs to the pyrroline-5-carboxylate reductase family.</text>
</comment>
<dbReference type="PATRIC" id="fig|742733.3.peg.1087"/>
<evidence type="ECO:0000256" key="9">
    <source>
        <dbReference type="HAMAP-Rule" id="MF_01925"/>
    </source>
</evidence>
<evidence type="ECO:0000256" key="7">
    <source>
        <dbReference type="ARBA" id="ARBA00023002"/>
    </source>
</evidence>
<accession>G5HEB4</accession>
<evidence type="ECO:0000256" key="5">
    <source>
        <dbReference type="ARBA" id="ARBA00022650"/>
    </source>
</evidence>
<feature type="domain" description="Pyrroline-5-carboxylate reductase dimerisation" evidence="14">
    <location>
        <begin position="163"/>
        <end position="264"/>
    </location>
</feature>
<evidence type="ECO:0000313" key="15">
    <source>
        <dbReference type="EMBL" id="EHF00162.1"/>
    </source>
</evidence>
<dbReference type="RefSeq" id="WP_007859935.1">
    <property type="nucleotide sequence ID" value="NZ_JH376420.1"/>
</dbReference>
<dbReference type="EMBL" id="ADLJ01000007">
    <property type="protein sequence ID" value="EHF00162.1"/>
    <property type="molecule type" value="Genomic_DNA"/>
</dbReference>
<comment type="caution">
    <text evidence="15">The sequence shown here is derived from an EMBL/GenBank/DDBJ whole genome shotgun (WGS) entry which is preliminary data.</text>
</comment>
<dbReference type="PANTHER" id="PTHR11645">
    <property type="entry name" value="PYRROLINE-5-CARBOXYLATE REDUCTASE"/>
    <property type="match status" value="1"/>
</dbReference>
<dbReference type="InterPro" id="IPR000304">
    <property type="entry name" value="Pyrroline-COOH_reductase"/>
</dbReference>
<keyword evidence="3 9" id="KW-0963">Cytoplasm</keyword>
<dbReference type="InterPro" id="IPR036291">
    <property type="entry name" value="NAD(P)-bd_dom_sf"/>
</dbReference>
<dbReference type="UniPathway" id="UPA00098">
    <property type="reaction ID" value="UER00361"/>
</dbReference>
<dbReference type="PIRSF" id="PIRSF000193">
    <property type="entry name" value="Pyrrol-5-carb_rd"/>
    <property type="match status" value="1"/>
</dbReference>
<name>G5HEB4_9FIRM</name>
<feature type="binding site" evidence="11">
    <location>
        <begin position="9"/>
        <end position="14"/>
    </location>
    <ligand>
        <name>NADP(+)</name>
        <dbReference type="ChEBI" id="CHEBI:58349"/>
    </ligand>
</feature>
<evidence type="ECO:0000313" key="16">
    <source>
        <dbReference type="Proteomes" id="UP000003763"/>
    </source>
</evidence>
<dbReference type="PANTHER" id="PTHR11645:SF0">
    <property type="entry name" value="PYRROLINE-5-CARBOXYLATE REDUCTASE 3"/>
    <property type="match status" value="1"/>
</dbReference>
<comment type="catalytic activity">
    <reaction evidence="9 12">
        <text>L-proline + NADP(+) = (S)-1-pyrroline-5-carboxylate + NADPH + 2 H(+)</text>
        <dbReference type="Rhea" id="RHEA:14109"/>
        <dbReference type="ChEBI" id="CHEBI:15378"/>
        <dbReference type="ChEBI" id="CHEBI:17388"/>
        <dbReference type="ChEBI" id="CHEBI:57783"/>
        <dbReference type="ChEBI" id="CHEBI:58349"/>
        <dbReference type="ChEBI" id="CHEBI:60039"/>
        <dbReference type="EC" id="1.5.1.2"/>
    </reaction>
</comment>
<comment type="catalytic activity">
    <reaction evidence="9">
        <text>L-proline + NAD(+) = (S)-1-pyrroline-5-carboxylate + NADH + 2 H(+)</text>
        <dbReference type="Rhea" id="RHEA:14105"/>
        <dbReference type="ChEBI" id="CHEBI:15378"/>
        <dbReference type="ChEBI" id="CHEBI:17388"/>
        <dbReference type="ChEBI" id="CHEBI:57540"/>
        <dbReference type="ChEBI" id="CHEBI:57945"/>
        <dbReference type="ChEBI" id="CHEBI:60039"/>
        <dbReference type="EC" id="1.5.1.2"/>
    </reaction>
</comment>
<dbReference type="FunFam" id="1.10.3730.10:FF:000001">
    <property type="entry name" value="Pyrroline-5-carboxylate reductase"/>
    <property type="match status" value="1"/>
</dbReference>
<dbReference type="EC" id="1.5.1.2" evidence="9 10"/>
<dbReference type="GO" id="GO:0005737">
    <property type="term" value="C:cytoplasm"/>
    <property type="evidence" value="ECO:0007669"/>
    <property type="project" value="UniProtKB-SubCell"/>
</dbReference>
<dbReference type="SUPFAM" id="SSF48179">
    <property type="entry name" value="6-phosphogluconate dehydrogenase C-terminal domain-like"/>
    <property type="match status" value="1"/>
</dbReference>
<dbReference type="Pfam" id="PF14748">
    <property type="entry name" value="P5CR_dimer"/>
    <property type="match status" value="1"/>
</dbReference>
<evidence type="ECO:0000256" key="6">
    <source>
        <dbReference type="ARBA" id="ARBA00022857"/>
    </source>
</evidence>
<sequence length="270" mass="29374">MLNYKVGFIGSGNMAHAIMKGIVDSRTVAPEHIYVFDIDRQKLESMKQEYGVNPVNNNVELTQCCDLLILAVKPYICQLVLDEINPYLRQEHMLVSIAAGWSTEKLRTAVAKRAKVLKVMPNTPAMVGAGVMIFSRDNDLSPEELENVKVLFSANGLVELLDEDKMFATTGISGTIPACVSMYIEALADGGVANGLPRDFALRVAAQAVMGSAKMVLESGKHPGILKDQVCTPGGTTIEAVCSLEEDGFRGTVIRACNRCTKKSFDMLKK</sequence>
<proteinExistence type="inferred from homology"/>
<dbReference type="FunFam" id="3.40.50.720:FF:000190">
    <property type="entry name" value="Pyrroline-5-carboxylate reductase"/>
    <property type="match status" value="1"/>
</dbReference>
<dbReference type="HOGENOM" id="CLU_042344_3_1_9"/>
<dbReference type="Pfam" id="PF03807">
    <property type="entry name" value="F420_oxidored"/>
    <property type="match status" value="1"/>
</dbReference>
<comment type="pathway">
    <text evidence="9 12">Amino-acid biosynthesis; L-proline biosynthesis; L-proline from L-glutamate 5-semialdehyde: step 1/1.</text>
</comment>
<dbReference type="NCBIfam" id="TIGR00112">
    <property type="entry name" value="proC"/>
    <property type="match status" value="1"/>
</dbReference>
<dbReference type="InterPro" id="IPR008927">
    <property type="entry name" value="6-PGluconate_DH-like_C_sf"/>
</dbReference>
<keyword evidence="6 9" id="KW-0521">NADP</keyword>
<feature type="binding site" evidence="11">
    <location>
        <begin position="71"/>
        <end position="74"/>
    </location>
    <ligand>
        <name>NADP(+)</name>
        <dbReference type="ChEBI" id="CHEBI:58349"/>
    </ligand>
</feature>
<feature type="binding site" evidence="11">
    <location>
        <position position="58"/>
    </location>
    <ligand>
        <name>NADPH</name>
        <dbReference type="ChEBI" id="CHEBI:57783"/>
    </ligand>
</feature>
<reference evidence="15 16" key="1">
    <citation type="submission" date="2011-08" db="EMBL/GenBank/DDBJ databases">
        <title>The Genome Sequence of Clostridium citroniae WAL-17108.</title>
        <authorList>
            <consortium name="The Broad Institute Genome Sequencing Platform"/>
            <person name="Earl A."/>
            <person name="Ward D."/>
            <person name="Feldgarden M."/>
            <person name="Gevers D."/>
            <person name="Finegold S.M."/>
            <person name="Summanen P.H."/>
            <person name="Molitoris D.R."/>
            <person name="Vaisanen M.L."/>
            <person name="Daigneault M."/>
            <person name="Allen-Vercoe E."/>
            <person name="Young S.K."/>
            <person name="Zeng Q."/>
            <person name="Gargeya S."/>
            <person name="Fitzgerald M."/>
            <person name="Haas B."/>
            <person name="Abouelleil A."/>
            <person name="Alvarado L."/>
            <person name="Arachchi H.M."/>
            <person name="Berlin A."/>
            <person name="Brown A."/>
            <person name="Chapman S.B."/>
            <person name="Chen Z."/>
            <person name="Dunbar C."/>
            <person name="Freedman E."/>
            <person name="Gearin G."/>
            <person name="Gellesch M."/>
            <person name="Goldberg J."/>
            <person name="Griggs A."/>
            <person name="Gujja S."/>
            <person name="Heiman D."/>
            <person name="Howarth C."/>
            <person name="Larson L."/>
            <person name="Lui A."/>
            <person name="MacDonald P.J.P."/>
            <person name="Montmayeur A."/>
            <person name="Murphy C."/>
            <person name="Neiman D."/>
            <person name="Pearson M."/>
            <person name="Priest M."/>
            <person name="Roberts A."/>
            <person name="Saif S."/>
            <person name="Shea T."/>
            <person name="Shenoy N."/>
            <person name="Sisk P."/>
            <person name="Stolte C."/>
            <person name="Sykes S."/>
            <person name="Wortman J."/>
            <person name="Nusbaum C."/>
            <person name="Birren B."/>
        </authorList>
    </citation>
    <scope>NUCLEOTIDE SEQUENCE [LARGE SCALE GENOMIC DNA]</scope>
    <source>
        <strain evidence="15 16">WAL-17108</strain>
    </source>
</reference>
<organism evidence="15 16">
    <name type="scientific">[Clostridium] citroniae WAL-17108</name>
    <dbReference type="NCBI Taxonomy" id="742733"/>
    <lineage>
        <taxon>Bacteria</taxon>
        <taxon>Bacillati</taxon>
        <taxon>Bacillota</taxon>
        <taxon>Clostridia</taxon>
        <taxon>Lachnospirales</taxon>
        <taxon>Lachnospiraceae</taxon>
        <taxon>Enterocloster</taxon>
    </lineage>
</organism>
<dbReference type="SUPFAM" id="SSF51735">
    <property type="entry name" value="NAD(P)-binding Rossmann-fold domains"/>
    <property type="match status" value="1"/>
</dbReference>
<comment type="subcellular location">
    <subcellularLocation>
        <location evidence="1 9">Cytoplasm</location>
    </subcellularLocation>
</comment>
<dbReference type="InterPro" id="IPR028939">
    <property type="entry name" value="P5C_Rdtase_cat_N"/>
</dbReference>
<dbReference type="Gene3D" id="3.40.50.720">
    <property type="entry name" value="NAD(P)-binding Rossmann-like Domain"/>
    <property type="match status" value="1"/>
</dbReference>
<keyword evidence="4 9" id="KW-0028">Amino-acid biosynthesis</keyword>
<dbReference type="HAMAP" id="MF_01925">
    <property type="entry name" value="P5C_reductase"/>
    <property type="match status" value="1"/>
</dbReference>
<evidence type="ECO:0000256" key="2">
    <source>
        <dbReference type="ARBA" id="ARBA00005525"/>
    </source>
</evidence>
<protein>
    <recommendedName>
        <fullName evidence="9 10">Pyrroline-5-carboxylate reductase</fullName>
        <shortName evidence="9">P5C reductase</shortName>
        <shortName evidence="9">P5CR</shortName>
        <ecNumber evidence="9 10">1.5.1.2</ecNumber>
    </recommendedName>
    <alternativeName>
        <fullName evidence="9">PCA reductase</fullName>
    </alternativeName>
</protein>
<dbReference type="PROSITE" id="PS00521">
    <property type="entry name" value="P5CR"/>
    <property type="match status" value="1"/>
</dbReference>
<dbReference type="InterPro" id="IPR029036">
    <property type="entry name" value="P5CR_dimer"/>
</dbReference>
<dbReference type="eggNOG" id="COG0345">
    <property type="taxonomic scope" value="Bacteria"/>
</dbReference>
<comment type="function">
    <text evidence="8 9">Catalyzes the reduction of 1-pyrroline-5-carboxylate (PCA) to L-proline.</text>
</comment>
<evidence type="ECO:0000256" key="1">
    <source>
        <dbReference type="ARBA" id="ARBA00004496"/>
    </source>
</evidence>
<evidence type="ECO:0000256" key="3">
    <source>
        <dbReference type="ARBA" id="ARBA00022490"/>
    </source>
</evidence>
<feature type="domain" description="Pyrroline-5-carboxylate reductase catalytic N-terminal" evidence="13">
    <location>
        <begin position="5"/>
        <end position="100"/>
    </location>
</feature>
<evidence type="ECO:0000256" key="8">
    <source>
        <dbReference type="ARBA" id="ARBA00058118"/>
    </source>
</evidence>
<dbReference type="InterPro" id="IPR053790">
    <property type="entry name" value="P5CR-like_CS"/>
</dbReference>
<dbReference type="GO" id="GO:0055129">
    <property type="term" value="P:L-proline biosynthetic process"/>
    <property type="evidence" value="ECO:0007669"/>
    <property type="project" value="UniProtKB-UniRule"/>
</dbReference>
<dbReference type="GO" id="GO:0004735">
    <property type="term" value="F:pyrroline-5-carboxylate reductase activity"/>
    <property type="evidence" value="ECO:0007669"/>
    <property type="project" value="UniProtKB-UniRule"/>
</dbReference>
<evidence type="ECO:0000256" key="10">
    <source>
        <dbReference type="NCBIfam" id="TIGR00112"/>
    </source>
</evidence>
<keyword evidence="5 9" id="KW-0641">Proline biosynthesis</keyword>
<dbReference type="Gene3D" id="1.10.3730.10">
    <property type="entry name" value="ProC C-terminal domain-like"/>
    <property type="match status" value="1"/>
</dbReference>
<keyword evidence="7 9" id="KW-0560">Oxidoreductase</keyword>
<gene>
    <name evidence="9" type="primary">proC</name>
    <name evidence="15" type="ORF">HMPREF9469_01076</name>
</gene>
<evidence type="ECO:0000256" key="12">
    <source>
        <dbReference type="RuleBase" id="RU003903"/>
    </source>
</evidence>
<evidence type="ECO:0000259" key="14">
    <source>
        <dbReference type="Pfam" id="PF14748"/>
    </source>
</evidence>